<dbReference type="GO" id="GO:0005524">
    <property type="term" value="F:ATP binding"/>
    <property type="evidence" value="ECO:0007669"/>
    <property type="project" value="UniProtKB-KW"/>
</dbReference>
<evidence type="ECO:0000256" key="1">
    <source>
        <dbReference type="ARBA" id="ARBA00004202"/>
    </source>
</evidence>
<dbReference type="Pfam" id="PF00005">
    <property type="entry name" value="ABC_tran"/>
    <property type="match status" value="1"/>
</dbReference>
<evidence type="ECO:0000256" key="4">
    <source>
        <dbReference type="ARBA" id="ARBA00022741"/>
    </source>
</evidence>
<evidence type="ECO:0000256" key="2">
    <source>
        <dbReference type="ARBA" id="ARBA00005417"/>
    </source>
</evidence>
<keyword evidence="3" id="KW-0813">Transport</keyword>
<dbReference type="Gene3D" id="3.40.50.300">
    <property type="entry name" value="P-loop containing nucleotide triphosphate hydrolases"/>
    <property type="match status" value="1"/>
</dbReference>
<comment type="similarity">
    <text evidence="2">Belongs to the ABC transporter superfamily.</text>
</comment>
<dbReference type="InterPro" id="IPR003593">
    <property type="entry name" value="AAA+_ATPase"/>
</dbReference>
<dbReference type="PANTHER" id="PTHR42711:SF5">
    <property type="entry name" value="ABC TRANSPORTER ATP-BINDING PROTEIN NATA"/>
    <property type="match status" value="1"/>
</dbReference>
<protein>
    <submittedName>
        <fullName evidence="8">Fluoroquinolone transport system ATP-binding protein</fullName>
    </submittedName>
</protein>
<evidence type="ECO:0000259" key="7">
    <source>
        <dbReference type="PROSITE" id="PS50893"/>
    </source>
</evidence>
<keyword evidence="4" id="KW-0547">Nucleotide-binding</keyword>
<evidence type="ECO:0000313" key="9">
    <source>
        <dbReference type="Proteomes" id="UP000184390"/>
    </source>
</evidence>
<evidence type="ECO:0000313" key="8">
    <source>
        <dbReference type="EMBL" id="SHI33793.1"/>
    </source>
</evidence>
<dbReference type="EMBL" id="FQYL01000001">
    <property type="protein sequence ID" value="SHI33793.1"/>
    <property type="molecule type" value="Genomic_DNA"/>
</dbReference>
<dbReference type="SUPFAM" id="SSF52540">
    <property type="entry name" value="P-loop containing nucleoside triphosphate hydrolases"/>
    <property type="match status" value="1"/>
</dbReference>
<evidence type="ECO:0000256" key="3">
    <source>
        <dbReference type="ARBA" id="ARBA00022448"/>
    </source>
</evidence>
<dbReference type="CDD" id="cd03230">
    <property type="entry name" value="ABC_DR_subfamily_A"/>
    <property type="match status" value="1"/>
</dbReference>
<keyword evidence="5 8" id="KW-0067">ATP-binding</keyword>
<dbReference type="Proteomes" id="UP000184390">
    <property type="component" value="Unassembled WGS sequence"/>
</dbReference>
<keyword evidence="9" id="KW-1185">Reference proteome</keyword>
<comment type="subcellular location">
    <subcellularLocation>
        <location evidence="1">Cell membrane</location>
        <topology evidence="1">Peripheral membrane protein</topology>
    </subcellularLocation>
</comment>
<organism evidence="8 9">
    <name type="scientific">Actinomyces denticolens</name>
    <dbReference type="NCBI Taxonomy" id="52767"/>
    <lineage>
        <taxon>Bacteria</taxon>
        <taxon>Bacillati</taxon>
        <taxon>Actinomycetota</taxon>
        <taxon>Actinomycetes</taxon>
        <taxon>Actinomycetales</taxon>
        <taxon>Actinomycetaceae</taxon>
        <taxon>Actinomyces</taxon>
    </lineage>
</organism>
<proteinExistence type="inferred from homology"/>
<name>A0ABY1HZ23_9ACTO</name>
<evidence type="ECO:0000256" key="5">
    <source>
        <dbReference type="ARBA" id="ARBA00022840"/>
    </source>
</evidence>
<dbReference type="PROSITE" id="PS50893">
    <property type="entry name" value="ABC_TRANSPORTER_2"/>
    <property type="match status" value="1"/>
</dbReference>
<accession>A0ABY1HZ23</accession>
<keyword evidence="6" id="KW-0046">Antibiotic resistance</keyword>
<gene>
    <name evidence="8" type="ORF">SAMN05216246_101278</name>
</gene>
<sequence length="290" mass="31235">MSAPAPAPAPAVATRGLGFTYRGAQRPALEAVDLTVEAGEVLGLLGPSGAGKSTLQRVLIGLLRGYTGTARVLGREVSSWGRELYEAVGVAFERPVSIGRLTVRENLAYAARLHPGATRDPDRLLEAVGLDDDAATRASAMSKGMGMRLNVARALLARPRLLFLDEPTAGLDPAGVARIERIIARERERGCTVVVTTHDMALAQRACDRVGFVVDGRLLELGAPDVLRRSHGTRRVRLTWDGGHGTYPLDGLADDELFHRDLREHEALSLHSQEADLGAVFRDVTGRDLR</sequence>
<dbReference type="RefSeq" id="WP_096519490.1">
    <property type="nucleotide sequence ID" value="NZ_FQYL01000001.1"/>
</dbReference>
<dbReference type="SMART" id="SM00382">
    <property type="entry name" value="AAA"/>
    <property type="match status" value="1"/>
</dbReference>
<dbReference type="InterPro" id="IPR050763">
    <property type="entry name" value="ABC_transporter_ATP-binding"/>
</dbReference>
<dbReference type="InterPro" id="IPR003439">
    <property type="entry name" value="ABC_transporter-like_ATP-bd"/>
</dbReference>
<reference evidence="8 9" key="1">
    <citation type="submission" date="2016-11" db="EMBL/GenBank/DDBJ databases">
        <authorList>
            <person name="Varghese N."/>
            <person name="Submissions S."/>
        </authorList>
    </citation>
    <scope>NUCLEOTIDE SEQUENCE [LARGE SCALE GENOMIC DNA]</scope>
    <source>
        <strain evidence="8 9">PA</strain>
    </source>
</reference>
<dbReference type="PANTHER" id="PTHR42711">
    <property type="entry name" value="ABC TRANSPORTER ATP-BINDING PROTEIN"/>
    <property type="match status" value="1"/>
</dbReference>
<dbReference type="InterPro" id="IPR027417">
    <property type="entry name" value="P-loop_NTPase"/>
</dbReference>
<comment type="caution">
    <text evidence="8">The sequence shown here is derived from an EMBL/GenBank/DDBJ whole genome shotgun (WGS) entry which is preliminary data.</text>
</comment>
<feature type="domain" description="ABC transporter" evidence="7">
    <location>
        <begin position="12"/>
        <end position="240"/>
    </location>
</feature>
<evidence type="ECO:0000256" key="6">
    <source>
        <dbReference type="ARBA" id="ARBA00023251"/>
    </source>
</evidence>